<dbReference type="Proteomes" id="UP000502415">
    <property type="component" value="Chromosome"/>
</dbReference>
<reference evidence="4 5" key="1">
    <citation type="submission" date="2020-04" db="EMBL/GenBank/DDBJ databases">
        <title>Genome sequencing of novel species.</title>
        <authorList>
            <person name="Heo J."/>
            <person name="Kim S.-J."/>
            <person name="Kim J.-S."/>
            <person name="Hong S.-B."/>
            <person name="Kwon S.-W."/>
        </authorList>
    </citation>
    <scope>NUCLEOTIDE SEQUENCE [LARGE SCALE GENOMIC DNA]</scope>
    <source>
        <strain evidence="4 5">GN2-R2</strain>
    </source>
</reference>
<keyword evidence="5" id="KW-1185">Reference proteome</keyword>
<dbReference type="RefSeq" id="WP_170204263.1">
    <property type="nucleotide sequence ID" value="NZ_CP051685.1"/>
</dbReference>
<dbReference type="Pfam" id="PF18426">
    <property type="entry name" value="Tli4_C"/>
    <property type="match status" value="1"/>
</dbReference>
<evidence type="ECO:0000259" key="3">
    <source>
        <dbReference type="Pfam" id="PF18443"/>
    </source>
</evidence>
<dbReference type="KEGG" id="mfy:HH212_20925"/>
<sequence>MSVSKRKRKFRFVCLVVALIFCGCDHTPNSWKKPNMISLSPRLQDVFAKTKAVCFGRFVVEVPAAATVVWGEVALPLDVEVYIDGAKQVADMADKFIADLKSEKAINQKNVPLLLSVDQTGHPEGRLVTGYESFESINGLKISGFFSFNKDGVVIRSRPMREDQNLAIAEIKSIANRLRQRLPNEIPSEPGNCLENGFLLDRAGVDENRSFEHVRIGVRLDEIPDAHFSIYVAPSNPDDPEGDSLKRQFDRIRNDPMTPEEAKVLAATRFLRESTREIGDWKTGYEVLMRSPDEDGSHTHHDFQAKFLGVARDPYKPYADIQLQTGVSDNAAGATKASLTDEEALAVWDKITSSIRVRPTTASPNKNAHAESAPRLPLGELAATGRTCPQTGWWQADEAGPVEGGARRYFKSGERMPHVMALGEPSLWQKLKGERPSYRSGTVWKLVSYDDAPAQPHAVAAASPAPAGAADPHGSGTAPGNPADGQNGATLPDHKG</sequence>
<proteinExistence type="predicted"/>
<evidence type="ECO:0000256" key="1">
    <source>
        <dbReference type="SAM" id="MobiDB-lite"/>
    </source>
</evidence>
<name>A0A7Z2VZA0_9BURK</name>
<evidence type="ECO:0000313" key="5">
    <source>
        <dbReference type="Proteomes" id="UP000502415"/>
    </source>
</evidence>
<feature type="compositionally biased region" description="Low complexity" evidence="1">
    <location>
        <begin position="456"/>
        <end position="472"/>
    </location>
</feature>
<dbReference type="InterPro" id="IPR040761">
    <property type="entry name" value="Tli4_N"/>
</dbReference>
<protein>
    <recommendedName>
        <fullName evidence="6">Tle cognate immunity protein 4 C-terminal domain-containing protein</fullName>
    </recommendedName>
</protein>
<dbReference type="Pfam" id="PF18443">
    <property type="entry name" value="Tli4_N"/>
    <property type="match status" value="1"/>
</dbReference>
<dbReference type="PROSITE" id="PS51257">
    <property type="entry name" value="PROKAR_LIPOPROTEIN"/>
    <property type="match status" value="1"/>
</dbReference>
<feature type="domain" description="Tle cognate immunity protein 4 C-terminal" evidence="2">
    <location>
        <begin position="185"/>
        <end position="360"/>
    </location>
</feature>
<accession>A0A7Z2VZA0</accession>
<gene>
    <name evidence="4" type="ORF">HH212_20925</name>
</gene>
<dbReference type="AlphaFoldDB" id="A0A7Z2VZA0"/>
<evidence type="ECO:0000259" key="2">
    <source>
        <dbReference type="Pfam" id="PF18426"/>
    </source>
</evidence>
<organism evidence="4 5">
    <name type="scientific">Massilia forsythiae</name>
    <dbReference type="NCBI Taxonomy" id="2728020"/>
    <lineage>
        <taxon>Bacteria</taxon>
        <taxon>Pseudomonadati</taxon>
        <taxon>Pseudomonadota</taxon>
        <taxon>Betaproteobacteria</taxon>
        <taxon>Burkholderiales</taxon>
        <taxon>Oxalobacteraceae</taxon>
        <taxon>Telluria group</taxon>
        <taxon>Massilia</taxon>
    </lineage>
</organism>
<feature type="region of interest" description="Disordered" evidence="1">
    <location>
        <begin position="456"/>
        <end position="496"/>
    </location>
</feature>
<evidence type="ECO:0008006" key="6">
    <source>
        <dbReference type="Google" id="ProtNLM"/>
    </source>
</evidence>
<evidence type="ECO:0000313" key="4">
    <source>
        <dbReference type="EMBL" id="QJE02176.1"/>
    </source>
</evidence>
<feature type="domain" description="Tle cognate immunity protein 4 N-terminal" evidence="3">
    <location>
        <begin position="51"/>
        <end position="181"/>
    </location>
</feature>
<dbReference type="EMBL" id="CP051685">
    <property type="protein sequence ID" value="QJE02176.1"/>
    <property type="molecule type" value="Genomic_DNA"/>
</dbReference>
<dbReference type="InterPro" id="IPR041290">
    <property type="entry name" value="Tli4_C"/>
</dbReference>